<dbReference type="CDD" id="cd06259">
    <property type="entry name" value="YdcF-like"/>
    <property type="match status" value="1"/>
</dbReference>
<dbReference type="EMBL" id="JACHJS010000001">
    <property type="protein sequence ID" value="MBB4966849.1"/>
    <property type="molecule type" value="Genomic_DNA"/>
</dbReference>
<protein>
    <submittedName>
        <fullName evidence="2">Uncharacterized SAM-binding protein YcdF (DUF218 family)</fullName>
    </submittedName>
</protein>
<evidence type="ECO:0000313" key="2">
    <source>
        <dbReference type="EMBL" id="MBB4966849.1"/>
    </source>
</evidence>
<proteinExistence type="predicted"/>
<dbReference type="PANTHER" id="PTHR30336">
    <property type="entry name" value="INNER MEMBRANE PROTEIN, PROBABLE PERMEASE"/>
    <property type="match status" value="1"/>
</dbReference>
<accession>A0A7W7T5A1</accession>
<dbReference type="Gene3D" id="3.40.50.620">
    <property type="entry name" value="HUPs"/>
    <property type="match status" value="1"/>
</dbReference>
<reference evidence="2 3" key="1">
    <citation type="submission" date="2020-08" db="EMBL/GenBank/DDBJ databases">
        <title>Sequencing the genomes of 1000 actinobacteria strains.</title>
        <authorList>
            <person name="Klenk H.-P."/>
        </authorList>
    </citation>
    <scope>NUCLEOTIDE SEQUENCE [LARGE SCALE GENOMIC DNA]</scope>
    <source>
        <strain evidence="2 3">DSM 45084</strain>
    </source>
</reference>
<gene>
    <name evidence="2" type="ORF">F4559_004208</name>
</gene>
<dbReference type="InterPro" id="IPR014729">
    <property type="entry name" value="Rossmann-like_a/b/a_fold"/>
</dbReference>
<evidence type="ECO:0000259" key="1">
    <source>
        <dbReference type="Pfam" id="PF02698"/>
    </source>
</evidence>
<keyword evidence="3" id="KW-1185">Reference proteome</keyword>
<dbReference type="Proteomes" id="UP000542674">
    <property type="component" value="Unassembled WGS sequence"/>
</dbReference>
<name>A0A7W7T5A1_9PSEU</name>
<dbReference type="GO" id="GO:0005886">
    <property type="term" value="C:plasma membrane"/>
    <property type="evidence" value="ECO:0007669"/>
    <property type="project" value="TreeGrafter"/>
</dbReference>
<dbReference type="InterPro" id="IPR003848">
    <property type="entry name" value="DUF218"/>
</dbReference>
<comment type="caution">
    <text evidence="2">The sequence shown here is derived from an EMBL/GenBank/DDBJ whole genome shotgun (WGS) entry which is preliminary data.</text>
</comment>
<dbReference type="InterPro" id="IPR051599">
    <property type="entry name" value="Cell_Envelope_Assoc"/>
</dbReference>
<sequence>MNGERYTSAQVAAITDYVDVTAPPPGIAAHFIFGTNQATPVDLVVDRYNKGLAPLVIATGGVNRRNGIVEAREFRRLLLENGVNDSGIRQEDRSANTWQNVEFSLPYLREAVDRDLPVAVVCKWYHRRAIHCLRTLFPDAREIYAITYEPIYSDVPITRENWYEHPDGNRRVIREWDEVSRRVADGTLQPLRRSRGAWR</sequence>
<dbReference type="AlphaFoldDB" id="A0A7W7T5A1"/>
<dbReference type="Pfam" id="PF02698">
    <property type="entry name" value="DUF218"/>
    <property type="match status" value="1"/>
</dbReference>
<dbReference type="PANTHER" id="PTHR30336:SF20">
    <property type="entry name" value="DUF218 DOMAIN-CONTAINING PROTEIN"/>
    <property type="match status" value="1"/>
</dbReference>
<feature type="domain" description="DUF218" evidence="1">
    <location>
        <begin position="42"/>
        <end position="176"/>
    </location>
</feature>
<evidence type="ECO:0000313" key="3">
    <source>
        <dbReference type="Proteomes" id="UP000542674"/>
    </source>
</evidence>
<organism evidence="2 3">
    <name type="scientific">Saccharothrix violaceirubra</name>
    <dbReference type="NCBI Taxonomy" id="413306"/>
    <lineage>
        <taxon>Bacteria</taxon>
        <taxon>Bacillati</taxon>
        <taxon>Actinomycetota</taxon>
        <taxon>Actinomycetes</taxon>
        <taxon>Pseudonocardiales</taxon>
        <taxon>Pseudonocardiaceae</taxon>
        <taxon>Saccharothrix</taxon>
    </lineage>
</organism>
<dbReference type="RefSeq" id="WP_184671114.1">
    <property type="nucleotide sequence ID" value="NZ_BAABAI010000022.1"/>
</dbReference>